<evidence type="ECO:0000313" key="2">
    <source>
        <dbReference type="EMBL" id="CDM67707.1"/>
    </source>
</evidence>
<dbReference type="STRING" id="1216932.CM240_0542"/>
<keyword evidence="1" id="KW-0472">Membrane</keyword>
<feature type="transmembrane region" description="Helical" evidence="1">
    <location>
        <begin position="12"/>
        <end position="33"/>
    </location>
</feature>
<dbReference type="HOGENOM" id="CLU_870700_0_0_9"/>
<keyword evidence="1" id="KW-0812">Transmembrane</keyword>
<dbReference type="PATRIC" id="fig|1216932.3.peg.526"/>
<protein>
    <submittedName>
        <fullName evidence="2">Putative membrane protein</fullName>
    </submittedName>
</protein>
<dbReference type="InterPro" id="IPR012902">
    <property type="entry name" value="N_methyl_site"/>
</dbReference>
<reference evidence="2 3" key="1">
    <citation type="submission" date="2013-11" db="EMBL/GenBank/DDBJ databases">
        <title>Complete genome sequence of Clostridum sp. M2/40.</title>
        <authorList>
            <person name="Wibberg D."/>
            <person name="Puehler A."/>
            <person name="Schlueter A."/>
        </authorList>
    </citation>
    <scope>NUCLEOTIDE SEQUENCE [LARGE SCALE GENOMIC DNA]</scope>
    <source>
        <strain evidence="3">M2/40</strain>
    </source>
</reference>
<organism evidence="2 3">
    <name type="scientific">Clostridium bornimense</name>
    <dbReference type="NCBI Taxonomy" id="1216932"/>
    <lineage>
        <taxon>Bacteria</taxon>
        <taxon>Bacillati</taxon>
        <taxon>Bacillota</taxon>
        <taxon>Clostridia</taxon>
        <taxon>Eubacteriales</taxon>
        <taxon>Clostridiaceae</taxon>
        <taxon>Clostridium</taxon>
    </lineage>
</organism>
<dbReference type="KEGG" id="clt:CM240_0542"/>
<proteinExistence type="predicted"/>
<name>W6S0A2_9CLOT</name>
<dbReference type="Proteomes" id="UP000019426">
    <property type="component" value="Chromosome M2/40_rep1"/>
</dbReference>
<evidence type="ECO:0000313" key="3">
    <source>
        <dbReference type="Proteomes" id="UP000019426"/>
    </source>
</evidence>
<gene>
    <name evidence="2" type="ORF">CM240_0542</name>
</gene>
<dbReference type="Pfam" id="PF07963">
    <property type="entry name" value="N_methyl"/>
    <property type="match status" value="1"/>
</dbReference>
<dbReference type="RefSeq" id="WP_044036208.1">
    <property type="nucleotide sequence ID" value="NZ_HG917868.1"/>
</dbReference>
<evidence type="ECO:0000256" key="1">
    <source>
        <dbReference type="SAM" id="Phobius"/>
    </source>
</evidence>
<dbReference type="EMBL" id="HG917868">
    <property type="protein sequence ID" value="CDM67707.1"/>
    <property type="molecule type" value="Genomic_DNA"/>
</dbReference>
<keyword evidence="1" id="KW-1133">Transmembrane helix</keyword>
<accession>W6S0A2</accession>
<keyword evidence="3" id="KW-1185">Reference proteome</keyword>
<dbReference type="AlphaFoldDB" id="W6S0A2"/>
<sequence length="319" mass="36108">MNIKKKKGATLLEIIISMAIITIIIIPISDLIMSSVKNNKNAEEEQDIKLLAQSISEKLKVSDIDIDPTTTEISIGHDEIKLNGSVGHYSVSNKDIGNGLTADITLDKRNDMPSNNIARSLNWDSVIDIVKEDINGNIYYRLKENTYDSTTKEWVETSISYLIRGNTISIINDGNIEIQFEEITDIHNPSNTETKKIYITRDVENDFEDNAGNKIEGKTGYIKFQIDDDIIKNKDKIKFEINNKEIKPIMINFEGEVKEPSDEVIIIDCKSTDEKTLTTYNSVKMLSSDERVGDAYNYQIIIKQNGDEVFKDTGIKNIK</sequence>